<evidence type="ECO:0000313" key="3">
    <source>
        <dbReference type="Proteomes" id="UP000807469"/>
    </source>
</evidence>
<dbReference type="EMBL" id="MU155941">
    <property type="protein sequence ID" value="KAF9470548.1"/>
    <property type="molecule type" value="Genomic_DNA"/>
</dbReference>
<dbReference type="AlphaFoldDB" id="A0A9P5YKE4"/>
<feature type="non-terminal residue" evidence="2">
    <location>
        <position position="1"/>
    </location>
</feature>
<dbReference type="OrthoDB" id="3294803at2759"/>
<evidence type="ECO:0000313" key="2">
    <source>
        <dbReference type="EMBL" id="KAF9470548.1"/>
    </source>
</evidence>
<dbReference type="Proteomes" id="UP000807469">
    <property type="component" value="Unassembled WGS sequence"/>
</dbReference>
<protein>
    <submittedName>
        <fullName evidence="2">Uncharacterized protein</fullName>
    </submittedName>
</protein>
<feature type="non-terminal residue" evidence="2">
    <location>
        <position position="65"/>
    </location>
</feature>
<keyword evidence="3" id="KW-1185">Reference proteome</keyword>
<feature type="signal peptide" evidence="1">
    <location>
        <begin position="1"/>
        <end position="19"/>
    </location>
</feature>
<keyword evidence="1" id="KW-0732">Signal</keyword>
<evidence type="ECO:0000256" key="1">
    <source>
        <dbReference type="SAM" id="SignalP"/>
    </source>
</evidence>
<name>A0A9P5YKE4_9AGAR</name>
<accession>A0A9P5YKE4</accession>
<feature type="chain" id="PRO_5040250939" evidence="1">
    <location>
        <begin position="20"/>
        <end position="65"/>
    </location>
</feature>
<reference evidence="2" key="1">
    <citation type="submission" date="2020-11" db="EMBL/GenBank/DDBJ databases">
        <authorList>
            <consortium name="DOE Joint Genome Institute"/>
            <person name="Ahrendt S."/>
            <person name="Riley R."/>
            <person name="Andreopoulos W."/>
            <person name="Labutti K."/>
            <person name="Pangilinan J."/>
            <person name="Ruiz-Duenas F.J."/>
            <person name="Barrasa J.M."/>
            <person name="Sanchez-Garcia M."/>
            <person name="Camarero S."/>
            <person name="Miyauchi S."/>
            <person name="Serrano A."/>
            <person name="Linde D."/>
            <person name="Babiker R."/>
            <person name="Drula E."/>
            <person name="Ayuso-Fernandez I."/>
            <person name="Pacheco R."/>
            <person name="Padilla G."/>
            <person name="Ferreira P."/>
            <person name="Barriuso J."/>
            <person name="Kellner H."/>
            <person name="Castanera R."/>
            <person name="Alfaro M."/>
            <person name="Ramirez L."/>
            <person name="Pisabarro A.G."/>
            <person name="Kuo A."/>
            <person name="Tritt A."/>
            <person name="Lipzen A."/>
            <person name="He G."/>
            <person name="Yan M."/>
            <person name="Ng V."/>
            <person name="Cullen D."/>
            <person name="Martin F."/>
            <person name="Rosso M.-N."/>
            <person name="Henrissat B."/>
            <person name="Hibbett D."/>
            <person name="Martinez A.T."/>
            <person name="Grigoriev I.V."/>
        </authorList>
    </citation>
    <scope>NUCLEOTIDE SEQUENCE</scope>
    <source>
        <strain evidence="2">CIRM-BRFM 674</strain>
    </source>
</reference>
<comment type="caution">
    <text evidence="2">The sequence shown here is derived from an EMBL/GenBank/DDBJ whole genome shotgun (WGS) entry which is preliminary data.</text>
</comment>
<sequence length="65" mass="7264">AVCTLRNSVLLRAILGAMAASDTTTIREFDKCSRHIFPCIVVLNSLDFRIQLVLSISFEHPECVK</sequence>
<gene>
    <name evidence="2" type="ORF">BDN70DRAFT_766056</name>
</gene>
<organism evidence="2 3">
    <name type="scientific">Pholiota conissans</name>
    <dbReference type="NCBI Taxonomy" id="109636"/>
    <lineage>
        <taxon>Eukaryota</taxon>
        <taxon>Fungi</taxon>
        <taxon>Dikarya</taxon>
        <taxon>Basidiomycota</taxon>
        <taxon>Agaricomycotina</taxon>
        <taxon>Agaricomycetes</taxon>
        <taxon>Agaricomycetidae</taxon>
        <taxon>Agaricales</taxon>
        <taxon>Agaricineae</taxon>
        <taxon>Strophariaceae</taxon>
        <taxon>Pholiota</taxon>
    </lineage>
</organism>
<proteinExistence type="predicted"/>